<dbReference type="AlphaFoldDB" id="A0ABC8K6F5"/>
<feature type="transmembrane region" description="Helical" evidence="2">
    <location>
        <begin position="120"/>
        <end position="139"/>
    </location>
</feature>
<feature type="compositionally biased region" description="Acidic residues" evidence="1">
    <location>
        <begin position="661"/>
        <end position="680"/>
    </location>
</feature>
<keyword evidence="2" id="KW-0472">Membrane</keyword>
<reference evidence="3 4" key="1">
    <citation type="submission" date="2022-03" db="EMBL/GenBank/DDBJ databases">
        <authorList>
            <person name="Macdonald S."/>
            <person name="Ahmed S."/>
            <person name="Newling K."/>
        </authorList>
    </citation>
    <scope>NUCLEOTIDE SEQUENCE [LARGE SCALE GENOMIC DNA]</scope>
</reference>
<dbReference type="Proteomes" id="UP001642260">
    <property type="component" value="Unassembled WGS sequence"/>
</dbReference>
<dbReference type="InterPro" id="IPR031610">
    <property type="entry name" value="TIC110"/>
</dbReference>
<feature type="transmembrane region" description="Helical" evidence="2">
    <location>
        <begin position="93"/>
        <end position="114"/>
    </location>
</feature>
<keyword evidence="2" id="KW-0812">Transmembrane</keyword>
<dbReference type="EMBL" id="CAKOAT010192932">
    <property type="protein sequence ID" value="CAH8354458.1"/>
    <property type="molecule type" value="Genomic_DNA"/>
</dbReference>
<evidence type="ECO:0000313" key="3">
    <source>
        <dbReference type="EMBL" id="CAH8354458.1"/>
    </source>
</evidence>
<feature type="compositionally biased region" description="Basic and acidic residues" evidence="1">
    <location>
        <begin position="684"/>
        <end position="699"/>
    </location>
</feature>
<feature type="region of interest" description="Disordered" evidence="1">
    <location>
        <begin position="653"/>
        <end position="708"/>
    </location>
</feature>
<accession>A0ABC8K6F5</accession>
<comment type="caution">
    <text evidence="3">The sequence shown here is derived from an EMBL/GenBank/DDBJ whole genome shotgun (WGS) entry which is preliminary data.</text>
</comment>
<protein>
    <recommendedName>
        <fullName evidence="5">Protein TIC110, chloroplastic</fullName>
    </recommendedName>
</protein>
<keyword evidence="2" id="KW-1133">Transmembrane helix</keyword>
<dbReference type="PANTHER" id="PTHR34935">
    <property type="entry name" value="PROTEIN TIC110, CHLOROPLASTIC"/>
    <property type="match status" value="1"/>
</dbReference>
<evidence type="ECO:0000313" key="4">
    <source>
        <dbReference type="Proteomes" id="UP001642260"/>
    </source>
</evidence>
<name>A0ABC8K6F5_ERUVS</name>
<organism evidence="3 4">
    <name type="scientific">Eruca vesicaria subsp. sativa</name>
    <name type="common">Garden rocket</name>
    <name type="synonym">Eruca sativa</name>
    <dbReference type="NCBI Taxonomy" id="29727"/>
    <lineage>
        <taxon>Eukaryota</taxon>
        <taxon>Viridiplantae</taxon>
        <taxon>Streptophyta</taxon>
        <taxon>Embryophyta</taxon>
        <taxon>Tracheophyta</taxon>
        <taxon>Spermatophyta</taxon>
        <taxon>Magnoliopsida</taxon>
        <taxon>eudicotyledons</taxon>
        <taxon>Gunneridae</taxon>
        <taxon>Pentapetalae</taxon>
        <taxon>rosids</taxon>
        <taxon>malvids</taxon>
        <taxon>Brassicales</taxon>
        <taxon>Brassicaceae</taxon>
        <taxon>Brassiceae</taxon>
        <taxon>Eruca</taxon>
    </lineage>
</organism>
<keyword evidence="4" id="KW-1185">Reference proteome</keyword>
<evidence type="ECO:0000256" key="1">
    <source>
        <dbReference type="SAM" id="MobiDB-lite"/>
    </source>
</evidence>
<dbReference type="PANTHER" id="PTHR34935:SF3">
    <property type="entry name" value="PROTEIN TIC110, CHLOROPLASTIC"/>
    <property type="match status" value="1"/>
</dbReference>
<evidence type="ECO:0000256" key="2">
    <source>
        <dbReference type="SAM" id="Phobius"/>
    </source>
</evidence>
<sequence length="1016" mass="112188">MNPSLISAINAPISPSPNSPLLCHFLPPLPLRLSNTQSPSRRRYRVSLPRCAATSSNQPLVSTQTKKSNVHGNKKELTGLQPIVEKMTPPVRLATSAVVLAASLASGYGLGLRLAGSRNFAFGGAAVAGAAGGALVYALNAAVPEVAAIGLHNYVAEFEDPAAVTKDDVEKIASRYGVNKGDEAFQAEICDIYCRYVTSVLPAEGQSLKGDEVEKIVKFKSALGIDDPDAASMHMEIGRRIFRQRLETGEREGDAEQRRAFMRLVYVSALVFGDAASFLLPWKRVLKVTDAQVEIAIRENAKQLYAERLKLVGRDINVENLVDLRKAQQSFKLSDELAEDLFREHTRTVAIENISSALSVLKSRTRAVKSMALVVEELEKVLEFNNLLVSLKSHAEADQFARGLGPISLLGGESDFERRMDDLKLLYRAYLTDALSSGRIEENKLVAMSQLRNILGLGTREAEAISVDVTSKAYRKRLANAVTSGDLEAQDSKAKYLQKLCEELHFDAQKASAIHEEIYRQKLQQYVTDGELSDDNVAALLRLRVMLCIPQQTIEAAHAEICGTIFEKVVREAISSGVDGYDAETRKSVRKAAHGLRLSRETAMSIASKAARRVFTNYIRRARSAENRTESAKELKKMIAFNTLVVTEMVADIKGESSDKEPEEEPVQVKEEDAEDEEWGSLESLRKTRPDKELSEKMGKPGQTEITLKDDLPDRDRIDLYKTYLLYCLTGEVTRIPFGAQITTKRDDSEYLLLNQLGGILGLTSKEIVNIHVGLAEQAFRQQAEVILADGQLTKARVEQLDELQKQVGLPQSQAEKVIKNITTTKMANAIETAVNQGRLNIKQIRELKEANVSLDSMIAVSLREKLFKKTVNDIFSSGTGEFDETEVYETIPSDLSIDVEKAKGVVHDLARSRLSNSLIQSVALLRQRNRKGVVSSLNDLLACDKAVPSEALSWEVSEELSDLYDIYSKSDPKPAPEKLSRLQYLLGIDDSTATALREMEDGAFSSAAEEGNFVF</sequence>
<proteinExistence type="predicted"/>
<gene>
    <name evidence="3" type="ORF">ERUC_LOCUS20213</name>
</gene>
<dbReference type="Pfam" id="PF16940">
    <property type="entry name" value="Tic110"/>
    <property type="match status" value="1"/>
</dbReference>
<evidence type="ECO:0008006" key="5">
    <source>
        <dbReference type="Google" id="ProtNLM"/>
    </source>
</evidence>